<evidence type="ECO:0000256" key="5">
    <source>
        <dbReference type="ARBA" id="ARBA00023163"/>
    </source>
</evidence>
<dbReference type="PANTHER" id="PTHR35401:SF1">
    <property type="entry name" value="CYTOPLASMIC PROTEIN"/>
    <property type="match status" value="1"/>
</dbReference>
<dbReference type="EMBL" id="JAESVA010000022">
    <property type="protein sequence ID" value="MCB8884042.1"/>
    <property type="molecule type" value="Genomic_DNA"/>
</dbReference>
<evidence type="ECO:0000256" key="1">
    <source>
        <dbReference type="ARBA" id="ARBA00022491"/>
    </source>
</evidence>
<comment type="similarity">
    <text evidence="6">Belongs to the TacA antitoxin family.</text>
</comment>
<evidence type="ECO:0000256" key="3">
    <source>
        <dbReference type="ARBA" id="ARBA00023015"/>
    </source>
</evidence>
<keyword evidence="1" id="KW-0678">Repressor</keyword>
<dbReference type="GO" id="GO:0003677">
    <property type="term" value="F:DNA binding"/>
    <property type="evidence" value="ECO:0007669"/>
    <property type="project" value="UniProtKB-KW"/>
</dbReference>
<dbReference type="InterPro" id="IPR014795">
    <property type="entry name" value="TacA_1-like"/>
</dbReference>
<evidence type="ECO:0000313" key="7">
    <source>
        <dbReference type="EMBL" id="MCB8884042.1"/>
    </source>
</evidence>
<dbReference type="SUPFAM" id="SSF47598">
    <property type="entry name" value="Ribbon-helix-helix"/>
    <property type="match status" value="1"/>
</dbReference>
<evidence type="ECO:0000256" key="2">
    <source>
        <dbReference type="ARBA" id="ARBA00022649"/>
    </source>
</evidence>
<dbReference type="Proteomes" id="UP000721844">
    <property type="component" value="Unassembled WGS sequence"/>
</dbReference>
<dbReference type="AlphaFoldDB" id="A0A964E716"/>
<comment type="caution">
    <text evidence="7">The sequence shown here is derived from an EMBL/GenBank/DDBJ whole genome shotgun (WGS) entry which is preliminary data.</text>
</comment>
<reference evidence="7 8" key="1">
    <citation type="journal article" date="2021" name="Microorganisms">
        <title>Acidisoma silvae sp. nov. and Acidisomacellulosilytica sp. nov., Two Acidophilic Bacteria Isolated from Decaying Wood, Hydrolyzing Cellulose and Producing Poly-3-hydroxybutyrate.</title>
        <authorList>
            <person name="Mieszkin S."/>
            <person name="Pouder E."/>
            <person name="Uroz S."/>
            <person name="Simon-Colin C."/>
            <person name="Alain K."/>
        </authorList>
    </citation>
    <scope>NUCLEOTIDE SEQUENCE [LARGE SCALE GENOMIC DNA]</scope>
    <source>
        <strain evidence="7 8">HW T5.17</strain>
    </source>
</reference>
<keyword evidence="3" id="KW-0805">Transcription regulation</keyword>
<protein>
    <submittedName>
        <fullName evidence="7">DUF1778 domain-containing protein</fullName>
    </submittedName>
</protein>
<keyword evidence="5" id="KW-0804">Transcription</keyword>
<evidence type="ECO:0000313" key="8">
    <source>
        <dbReference type="Proteomes" id="UP000721844"/>
    </source>
</evidence>
<gene>
    <name evidence="7" type="ORF">ACELLULO517_27680</name>
</gene>
<dbReference type="InterPro" id="IPR010985">
    <property type="entry name" value="Ribbon_hlx_hlx"/>
</dbReference>
<accession>A0A964E716</accession>
<keyword evidence="4" id="KW-0238">DNA-binding</keyword>
<keyword evidence="8" id="KW-1185">Reference proteome</keyword>
<dbReference type="GO" id="GO:0006355">
    <property type="term" value="P:regulation of DNA-templated transcription"/>
    <property type="evidence" value="ECO:0007669"/>
    <property type="project" value="InterPro"/>
</dbReference>
<dbReference type="RefSeq" id="WP_227310783.1">
    <property type="nucleotide sequence ID" value="NZ_JAESVA010000022.1"/>
</dbReference>
<dbReference type="Gene3D" id="1.20.5.780">
    <property type="entry name" value="Single helix bin"/>
    <property type="match status" value="1"/>
</dbReference>
<name>A0A964E716_9PROT</name>
<evidence type="ECO:0000256" key="4">
    <source>
        <dbReference type="ARBA" id="ARBA00023125"/>
    </source>
</evidence>
<sequence length="100" mass="10891">MASATRSEKLDLRLTSESKRMLHAAARASQRSVSDFVLESALARAQETLPDRQHFGLDAAQWEAFLTALDAPARPLPRLGRLLATPSVFEQDKSGPASDS</sequence>
<dbReference type="PANTHER" id="PTHR35401">
    <property type="entry name" value="COPG FAMILY HELIX-TURN-HELIX PROTEIN-RELATED-RELATED"/>
    <property type="match status" value="1"/>
</dbReference>
<organism evidence="7 8">
    <name type="scientific">Acidisoma cellulosilyticum</name>
    <dbReference type="NCBI Taxonomy" id="2802395"/>
    <lineage>
        <taxon>Bacteria</taxon>
        <taxon>Pseudomonadati</taxon>
        <taxon>Pseudomonadota</taxon>
        <taxon>Alphaproteobacteria</taxon>
        <taxon>Acetobacterales</taxon>
        <taxon>Acidocellaceae</taxon>
        <taxon>Acidisoma</taxon>
    </lineage>
</organism>
<proteinExistence type="inferred from homology"/>
<dbReference type="Pfam" id="PF08681">
    <property type="entry name" value="TacA1"/>
    <property type="match status" value="1"/>
</dbReference>
<keyword evidence="2" id="KW-1277">Toxin-antitoxin system</keyword>
<evidence type="ECO:0000256" key="6">
    <source>
        <dbReference type="ARBA" id="ARBA00049988"/>
    </source>
</evidence>